<evidence type="ECO:0000256" key="1">
    <source>
        <dbReference type="SAM" id="MobiDB-lite"/>
    </source>
</evidence>
<feature type="compositionally biased region" description="Basic residues" evidence="1">
    <location>
        <begin position="424"/>
        <end position="433"/>
    </location>
</feature>
<feature type="region of interest" description="Disordered" evidence="1">
    <location>
        <begin position="371"/>
        <end position="433"/>
    </location>
</feature>
<feature type="compositionally biased region" description="Low complexity" evidence="1">
    <location>
        <begin position="16"/>
        <end position="32"/>
    </location>
</feature>
<feature type="region of interest" description="Disordered" evidence="1">
    <location>
        <begin position="1"/>
        <end position="43"/>
    </location>
</feature>
<feature type="compositionally biased region" description="Basic residues" evidence="1">
    <location>
        <begin position="403"/>
        <end position="418"/>
    </location>
</feature>
<dbReference type="Proteomes" id="UP001498398">
    <property type="component" value="Unassembled WGS sequence"/>
</dbReference>
<keyword evidence="3" id="KW-1185">Reference proteome</keyword>
<accession>A0ABR1K389</accession>
<organism evidence="2 3">
    <name type="scientific">Marasmiellus scandens</name>
    <dbReference type="NCBI Taxonomy" id="2682957"/>
    <lineage>
        <taxon>Eukaryota</taxon>
        <taxon>Fungi</taxon>
        <taxon>Dikarya</taxon>
        <taxon>Basidiomycota</taxon>
        <taxon>Agaricomycotina</taxon>
        <taxon>Agaricomycetes</taxon>
        <taxon>Agaricomycetidae</taxon>
        <taxon>Agaricales</taxon>
        <taxon>Marasmiineae</taxon>
        <taxon>Omphalotaceae</taxon>
        <taxon>Marasmiellus</taxon>
    </lineage>
</organism>
<sequence>MLTSTANEADTGVEVSSSTTATSDNAASSTGTPSVPAPSSGVTEVSFTSDEFDIFQTTPSEQDPISLGWAATSAPLPTSTQTEMSVSSVVKPRMGAGEKKLKGTTLKEKLRNSVLEWMIKTDEEMQRITDEYHINLHRVKMLMGIHQGRRGRRDNSVWNAAVHWKAQEVNAGRLKGSRYTMAEIHKLVKEDEDLMAIIRDEDSEEVQDMIKDLEDYQQDRFRGTRADERANTSYATHEFQCLNEQAMNLAKKTDAVIFGLICNSSYKTDLTLNYYAWGPIQDFLKFKFNMSPADFVQALEGYSCAKSAGREKEEISQRQRKDDITKWINEGLADITGNKYLHMEYTNYWFKLVKIEKIKCCGTYEEAEDRCQQDHRSTNTMAIDDNDNDNQEEEEGNKEGGGRKAKRQRKDAGRKRSRKEGSKKGKAPARRRV</sequence>
<dbReference type="EMBL" id="JBANRG010000002">
    <property type="protein sequence ID" value="KAK7471314.1"/>
    <property type="molecule type" value="Genomic_DNA"/>
</dbReference>
<protein>
    <submittedName>
        <fullName evidence="2">Uncharacterized protein</fullName>
    </submittedName>
</protein>
<evidence type="ECO:0000313" key="3">
    <source>
        <dbReference type="Proteomes" id="UP001498398"/>
    </source>
</evidence>
<name>A0ABR1K389_9AGAR</name>
<comment type="caution">
    <text evidence="2">The sequence shown here is derived from an EMBL/GenBank/DDBJ whole genome shotgun (WGS) entry which is preliminary data.</text>
</comment>
<evidence type="ECO:0000313" key="2">
    <source>
        <dbReference type="EMBL" id="KAK7471314.1"/>
    </source>
</evidence>
<feature type="compositionally biased region" description="Polar residues" evidence="1">
    <location>
        <begin position="75"/>
        <end position="85"/>
    </location>
</feature>
<feature type="compositionally biased region" description="Acidic residues" evidence="1">
    <location>
        <begin position="384"/>
        <end position="396"/>
    </location>
</feature>
<proteinExistence type="predicted"/>
<reference evidence="2 3" key="1">
    <citation type="submission" date="2024-01" db="EMBL/GenBank/DDBJ databases">
        <title>A draft genome for the cacao thread blight pathogen Marasmiellus scandens.</title>
        <authorList>
            <person name="Baruah I.K."/>
            <person name="Leung J."/>
            <person name="Bukari Y."/>
            <person name="Amoako-Attah I."/>
            <person name="Meinhardt L.W."/>
            <person name="Bailey B.A."/>
            <person name="Cohen S.P."/>
        </authorList>
    </citation>
    <scope>NUCLEOTIDE SEQUENCE [LARGE SCALE GENOMIC DNA]</scope>
    <source>
        <strain evidence="2 3">GH-19</strain>
    </source>
</reference>
<feature type="region of interest" description="Disordered" evidence="1">
    <location>
        <begin position="58"/>
        <end position="85"/>
    </location>
</feature>
<gene>
    <name evidence="2" type="ORF">VKT23_002723</name>
</gene>